<dbReference type="InterPro" id="IPR005546">
    <property type="entry name" value="Autotransporte_beta"/>
</dbReference>
<sequence>MPVQHKYRPKHLALAIALALGCAEFSIADDSIAAAFATPVETPKELIATLDAFMSATDTHPSSIRKVSEWSDLNLDERNDLVSVLTKGVFKKPVNGGAGDNVLQLNAAKGGSVTETRNFKALEVKQGHWTVSGAGAFDIGTLIRPEATLINNGHIIGGAITQGTLINNHSIGGNVFVEEMGTFSGNGIVGSLNVNGQLIVNRLVGAPTVKGDMSLTSTAVLAYEVNPDGRGETIKVDGIASLDDATLKIVAAGEFPQSSQYTLIEAGKVVGRFGDIQDNLVFMTPALNYDDEKTVVLTYARNGVSFGSIAPSGNAERFADSIEEPAASPTREQPSSTTNSAITALLGSDRATAAYALEILAGDSNANLAKATLNSDGPITATLLSAMRQLDNARFSHNQNRAPRLAAGTETNGRVWLQALGHSGKLDRDYDPLQHSTQGLVLGTDWQINEQWRLGVMGGQSRTRQKSNELDGDLDSWHLGAYALRQNGPMSLRLGATHNSHDGSSARRVEFYGFKDRPKGRYDANTQQAFAEVGYNFGRANVSIEPFATLGYQRYQRDSFAEKGGDASLKVHDQSEENVNSTFGLRLAKLNTLHNGMQLTPRLSAGWKHTYGKVYTETRQRLVSGGNDYSVYSAPLDRNKLMVDAGIDLRLSARNTLGVGVTGEMGNDTRNHGITGQWQMTF</sequence>
<evidence type="ECO:0000259" key="2">
    <source>
        <dbReference type="PROSITE" id="PS51208"/>
    </source>
</evidence>
<dbReference type="RefSeq" id="WP_017341584.1">
    <property type="nucleotide sequence ID" value="NZ_CP010945.1"/>
</dbReference>
<name>A0A0K1QJ38_PSEFL</name>
<dbReference type="GO" id="GO:0019867">
    <property type="term" value="C:outer membrane"/>
    <property type="evidence" value="ECO:0007669"/>
    <property type="project" value="InterPro"/>
</dbReference>
<evidence type="ECO:0000256" key="1">
    <source>
        <dbReference type="SAM" id="SignalP"/>
    </source>
</evidence>
<dbReference type="InterPro" id="IPR036709">
    <property type="entry name" value="Autotransporte_beta_dom_sf"/>
</dbReference>
<dbReference type="SUPFAM" id="SSF103515">
    <property type="entry name" value="Autotransporter"/>
    <property type="match status" value="1"/>
</dbReference>
<dbReference type="Pfam" id="PF03797">
    <property type="entry name" value="Autotransporter"/>
    <property type="match status" value="1"/>
</dbReference>
<feature type="signal peptide" evidence="1">
    <location>
        <begin position="1"/>
        <end position="28"/>
    </location>
</feature>
<feature type="chain" id="PRO_5005467330" evidence="1">
    <location>
        <begin position="29"/>
        <end position="682"/>
    </location>
</feature>
<keyword evidence="1" id="KW-0732">Signal</keyword>
<proteinExistence type="predicted"/>
<dbReference type="PROSITE" id="PS51208">
    <property type="entry name" value="AUTOTRANSPORTER"/>
    <property type="match status" value="1"/>
</dbReference>
<evidence type="ECO:0000313" key="4">
    <source>
        <dbReference type="Proteomes" id="UP000017175"/>
    </source>
</evidence>
<dbReference type="InterPro" id="IPR006315">
    <property type="entry name" value="OM_autotransptr_brl_dom"/>
</dbReference>
<dbReference type="Proteomes" id="UP000017175">
    <property type="component" value="Chromosome"/>
</dbReference>
<feature type="domain" description="Autotransporter" evidence="2">
    <location>
        <begin position="408"/>
        <end position="682"/>
    </location>
</feature>
<dbReference type="AlphaFoldDB" id="A0A0K1QJ38"/>
<accession>A0A0K1QJ38</accession>
<dbReference type="Gene3D" id="2.40.128.130">
    <property type="entry name" value="Autotransporter beta-domain"/>
    <property type="match status" value="1"/>
</dbReference>
<dbReference type="NCBIfam" id="TIGR01414">
    <property type="entry name" value="autotrans_barl"/>
    <property type="match status" value="1"/>
</dbReference>
<protein>
    <submittedName>
        <fullName evidence="3">Transporter</fullName>
    </submittedName>
</protein>
<dbReference type="OrthoDB" id="5760545at2"/>
<evidence type="ECO:0000313" key="3">
    <source>
        <dbReference type="EMBL" id="AKV05718.1"/>
    </source>
</evidence>
<dbReference type="SMART" id="SM00869">
    <property type="entry name" value="Autotransporter"/>
    <property type="match status" value="1"/>
</dbReference>
<dbReference type="eggNOG" id="COG4625">
    <property type="taxonomic scope" value="Bacteria"/>
</dbReference>
<reference evidence="3 4" key="1">
    <citation type="journal article" date="2012" name="J. Bacteriol.">
        <title>Draft genome sequence of the cyanide-utilizing bacterium Pseudomonas fluorescens strain NCIMB 11764.</title>
        <authorList>
            <person name="Vilo C.A."/>
            <person name="Benedik M.J."/>
            <person name="Kunz D.A."/>
            <person name="Dong Q."/>
        </authorList>
    </citation>
    <scope>NUCLEOTIDE SEQUENCE [LARGE SCALE GENOMIC DNA]</scope>
    <source>
        <strain evidence="3 4">NCIMB 11764</strain>
    </source>
</reference>
<dbReference type="PROSITE" id="PS51257">
    <property type="entry name" value="PROKAR_LIPOPROTEIN"/>
    <property type="match status" value="1"/>
</dbReference>
<organism evidence="3 4">
    <name type="scientific">Pseudomonas fluorescens NCIMB 11764</name>
    <dbReference type="NCBI Taxonomy" id="1221522"/>
    <lineage>
        <taxon>Bacteria</taxon>
        <taxon>Pseudomonadati</taxon>
        <taxon>Pseudomonadota</taxon>
        <taxon>Gammaproteobacteria</taxon>
        <taxon>Pseudomonadales</taxon>
        <taxon>Pseudomonadaceae</taxon>
        <taxon>Pseudomonas</taxon>
    </lineage>
</organism>
<dbReference type="EMBL" id="CP010945">
    <property type="protein sequence ID" value="AKV05718.1"/>
    <property type="molecule type" value="Genomic_DNA"/>
</dbReference>
<gene>
    <name evidence="3" type="ORF">B723_04625</name>
</gene>